<sequence length="151" mass="17370">MEFRQPGSENLSLIGSRTIETAMLFFDIDSGSCCNGRRYLSALNDCRQRTAALPSRGPPMFISRVYEKNIHTEPENHLHTYETAGVAYEQHFLVPSLRKLSFYFDRRIFVRVSPLASDPQGFVLDSRSVRTFPKLRFSSFRCTSFGIKVEF</sequence>
<organism evidence="1 2">
    <name type="scientific">Eumeta variegata</name>
    <name type="common">Bagworm moth</name>
    <name type="synonym">Eumeta japonica</name>
    <dbReference type="NCBI Taxonomy" id="151549"/>
    <lineage>
        <taxon>Eukaryota</taxon>
        <taxon>Metazoa</taxon>
        <taxon>Ecdysozoa</taxon>
        <taxon>Arthropoda</taxon>
        <taxon>Hexapoda</taxon>
        <taxon>Insecta</taxon>
        <taxon>Pterygota</taxon>
        <taxon>Neoptera</taxon>
        <taxon>Endopterygota</taxon>
        <taxon>Lepidoptera</taxon>
        <taxon>Glossata</taxon>
        <taxon>Ditrysia</taxon>
        <taxon>Tineoidea</taxon>
        <taxon>Psychidae</taxon>
        <taxon>Oiketicinae</taxon>
        <taxon>Eumeta</taxon>
    </lineage>
</organism>
<evidence type="ECO:0000313" key="2">
    <source>
        <dbReference type="Proteomes" id="UP000299102"/>
    </source>
</evidence>
<comment type="caution">
    <text evidence="1">The sequence shown here is derived from an EMBL/GenBank/DDBJ whole genome shotgun (WGS) entry which is preliminary data.</text>
</comment>
<dbReference type="AlphaFoldDB" id="A0A4C1WE29"/>
<proteinExistence type="predicted"/>
<gene>
    <name evidence="1" type="ORF">EVAR_37410_1</name>
</gene>
<name>A0A4C1WE29_EUMVA</name>
<accession>A0A4C1WE29</accession>
<dbReference type="EMBL" id="BGZK01000549">
    <property type="protein sequence ID" value="GBP49628.1"/>
    <property type="molecule type" value="Genomic_DNA"/>
</dbReference>
<keyword evidence="2" id="KW-1185">Reference proteome</keyword>
<evidence type="ECO:0000313" key="1">
    <source>
        <dbReference type="EMBL" id="GBP49628.1"/>
    </source>
</evidence>
<protein>
    <submittedName>
        <fullName evidence="1">Uncharacterized protein</fullName>
    </submittedName>
</protein>
<dbReference type="Proteomes" id="UP000299102">
    <property type="component" value="Unassembled WGS sequence"/>
</dbReference>
<reference evidence="1 2" key="1">
    <citation type="journal article" date="2019" name="Commun. Biol.">
        <title>The bagworm genome reveals a unique fibroin gene that provides high tensile strength.</title>
        <authorList>
            <person name="Kono N."/>
            <person name="Nakamura H."/>
            <person name="Ohtoshi R."/>
            <person name="Tomita M."/>
            <person name="Numata K."/>
            <person name="Arakawa K."/>
        </authorList>
    </citation>
    <scope>NUCLEOTIDE SEQUENCE [LARGE SCALE GENOMIC DNA]</scope>
</reference>